<dbReference type="KEGG" id="cts:Ctha_2308"/>
<proteinExistence type="predicted"/>
<dbReference type="InterPro" id="IPR029442">
    <property type="entry name" value="GyrI-like"/>
</dbReference>
<dbReference type="InterPro" id="IPR011256">
    <property type="entry name" value="Reg_factor_effector_dom_sf"/>
</dbReference>
<dbReference type="SMART" id="SM00871">
    <property type="entry name" value="AraC_E_bind"/>
    <property type="match status" value="1"/>
</dbReference>
<feature type="domain" description="HTH araC/xylS-type" evidence="4">
    <location>
        <begin position="21"/>
        <end position="120"/>
    </location>
</feature>
<dbReference type="Gene3D" id="1.10.10.60">
    <property type="entry name" value="Homeodomain-like"/>
    <property type="match status" value="2"/>
</dbReference>
<dbReference type="PROSITE" id="PS01124">
    <property type="entry name" value="HTH_ARAC_FAMILY_2"/>
    <property type="match status" value="1"/>
</dbReference>
<dbReference type="PANTHER" id="PTHR40055">
    <property type="entry name" value="TRANSCRIPTIONAL REGULATOR YGIV-RELATED"/>
    <property type="match status" value="1"/>
</dbReference>
<dbReference type="InterPro" id="IPR050908">
    <property type="entry name" value="SmbC-like"/>
</dbReference>
<dbReference type="Pfam" id="PF12833">
    <property type="entry name" value="HTH_18"/>
    <property type="match status" value="1"/>
</dbReference>
<reference evidence="5 6" key="1">
    <citation type="submission" date="2008-06" db="EMBL/GenBank/DDBJ databases">
        <title>Complete sequence of Chloroherpeton thalassium ATCC 35110.</title>
        <authorList>
            <consortium name="US DOE Joint Genome Institute"/>
            <person name="Lucas S."/>
            <person name="Copeland A."/>
            <person name="Lapidus A."/>
            <person name="Glavina del Rio T."/>
            <person name="Dalin E."/>
            <person name="Tice H."/>
            <person name="Bruce D."/>
            <person name="Goodwin L."/>
            <person name="Pitluck S."/>
            <person name="Schmutz J."/>
            <person name="Larimer F."/>
            <person name="Land M."/>
            <person name="Hauser L."/>
            <person name="Kyrpides N."/>
            <person name="Mikhailova N."/>
            <person name="Liu Z."/>
            <person name="Li T."/>
            <person name="Zhao F."/>
            <person name="Overmann J."/>
            <person name="Bryant D.A."/>
            <person name="Richardson P."/>
        </authorList>
    </citation>
    <scope>NUCLEOTIDE SEQUENCE [LARGE SCALE GENOMIC DNA]</scope>
    <source>
        <strain evidence="6">ATCC 35110 / GB-78</strain>
    </source>
</reference>
<keyword evidence="3" id="KW-0804">Transcription</keyword>
<dbReference type="GO" id="GO:0003700">
    <property type="term" value="F:DNA-binding transcription factor activity"/>
    <property type="evidence" value="ECO:0007669"/>
    <property type="project" value="InterPro"/>
</dbReference>
<keyword evidence="2" id="KW-0238">DNA-binding</keyword>
<sequence>MDDIENDAHPYFREEYICRINRAIDYIETHLSEKLSLETIAKAAFFSPFHFHRIFHGLVGETLNRFIKRLRVEKAARMLADNPKQTVSDIALDCGFSTTSTLSRAFKETFSMSPTAWRKASSATQSKICQTFRKTHQPIGSARKNYVIHTSYFDRASHHQTWRIEMPKQNEIQVTVKDMPEMTVAYVRHIGAYKSNEALFQGLFEKLMTWAGPRGLLRFPETICLSVYHDDPNITDEQKLRTSVCISVPPNTEVDGEVGKMTIPGGKYAVGHFEIQSSEYEASWNALWSAWLPESGYQPDDRLSYEIYLNNPNTHPEGKHIVEICVPVRPL</sequence>
<dbReference type="HOGENOM" id="CLU_000445_81_1_10"/>
<dbReference type="PROSITE" id="PS00041">
    <property type="entry name" value="HTH_ARAC_FAMILY_1"/>
    <property type="match status" value="1"/>
</dbReference>
<dbReference type="SMART" id="SM00342">
    <property type="entry name" value="HTH_ARAC"/>
    <property type="match status" value="1"/>
</dbReference>
<evidence type="ECO:0000256" key="2">
    <source>
        <dbReference type="ARBA" id="ARBA00023125"/>
    </source>
</evidence>
<evidence type="ECO:0000256" key="3">
    <source>
        <dbReference type="ARBA" id="ARBA00023163"/>
    </source>
</evidence>
<dbReference type="InterPro" id="IPR009057">
    <property type="entry name" value="Homeodomain-like_sf"/>
</dbReference>
<gene>
    <name evidence="5" type="ordered locus">Ctha_2308</name>
</gene>
<dbReference type="Gene3D" id="3.20.80.10">
    <property type="entry name" value="Regulatory factor, effector binding domain"/>
    <property type="match status" value="1"/>
</dbReference>
<keyword evidence="6" id="KW-1185">Reference proteome</keyword>
<evidence type="ECO:0000313" key="6">
    <source>
        <dbReference type="Proteomes" id="UP000001208"/>
    </source>
</evidence>
<evidence type="ECO:0000256" key="1">
    <source>
        <dbReference type="ARBA" id="ARBA00023015"/>
    </source>
</evidence>
<accession>B3QWJ9</accession>
<dbReference type="Proteomes" id="UP000001208">
    <property type="component" value="Chromosome"/>
</dbReference>
<organism evidence="5 6">
    <name type="scientific">Chloroherpeton thalassium (strain ATCC 35110 / GB-78)</name>
    <dbReference type="NCBI Taxonomy" id="517418"/>
    <lineage>
        <taxon>Bacteria</taxon>
        <taxon>Pseudomonadati</taxon>
        <taxon>Chlorobiota</taxon>
        <taxon>Chlorobiia</taxon>
        <taxon>Chlorobiales</taxon>
        <taxon>Chloroherpetonaceae</taxon>
        <taxon>Chloroherpeton</taxon>
    </lineage>
</organism>
<evidence type="ECO:0000313" key="5">
    <source>
        <dbReference type="EMBL" id="ACF14759.1"/>
    </source>
</evidence>
<dbReference type="eggNOG" id="COG3449">
    <property type="taxonomic scope" value="Bacteria"/>
</dbReference>
<dbReference type="RefSeq" id="WP_012500841.1">
    <property type="nucleotide sequence ID" value="NC_011026.1"/>
</dbReference>
<name>B3QWJ9_CHLT3</name>
<dbReference type="GO" id="GO:0043565">
    <property type="term" value="F:sequence-specific DNA binding"/>
    <property type="evidence" value="ECO:0007669"/>
    <property type="project" value="InterPro"/>
</dbReference>
<dbReference type="eggNOG" id="COG2207">
    <property type="taxonomic scope" value="Bacteria"/>
</dbReference>
<dbReference type="SUPFAM" id="SSF55136">
    <property type="entry name" value="Probable bacterial effector-binding domain"/>
    <property type="match status" value="1"/>
</dbReference>
<dbReference type="InterPro" id="IPR010499">
    <property type="entry name" value="AraC_E-bd"/>
</dbReference>
<dbReference type="InterPro" id="IPR018062">
    <property type="entry name" value="HTH_AraC-typ_CS"/>
</dbReference>
<dbReference type="SUPFAM" id="SSF46689">
    <property type="entry name" value="Homeodomain-like"/>
    <property type="match status" value="2"/>
</dbReference>
<dbReference type="OrthoDB" id="9816011at2"/>
<dbReference type="STRING" id="517418.Ctha_2308"/>
<dbReference type="EMBL" id="CP001100">
    <property type="protein sequence ID" value="ACF14759.1"/>
    <property type="molecule type" value="Genomic_DNA"/>
</dbReference>
<keyword evidence="1" id="KW-0805">Transcription regulation</keyword>
<dbReference type="Pfam" id="PF06445">
    <property type="entry name" value="GyrI-like"/>
    <property type="match status" value="1"/>
</dbReference>
<evidence type="ECO:0000259" key="4">
    <source>
        <dbReference type="PROSITE" id="PS01124"/>
    </source>
</evidence>
<dbReference type="AlphaFoldDB" id="B3QWJ9"/>
<protein>
    <submittedName>
        <fullName evidence="5">Transcriptional regulator, AraC family</fullName>
    </submittedName>
</protein>
<dbReference type="InterPro" id="IPR018060">
    <property type="entry name" value="HTH_AraC"/>
</dbReference>
<dbReference type="PANTHER" id="PTHR40055:SF1">
    <property type="entry name" value="TRANSCRIPTIONAL REGULATOR YGIV-RELATED"/>
    <property type="match status" value="1"/>
</dbReference>